<reference evidence="12 14" key="2">
    <citation type="submission" date="2017-10" db="EMBL/GenBank/DDBJ databases">
        <title>Complete genome sequence of Paracoccus yeei TT13 isolated from human skin.</title>
        <authorList>
            <person name="Lee K."/>
            <person name="Lim J.Y."/>
            <person name="Hwang I."/>
        </authorList>
    </citation>
    <scope>NUCLEOTIDE SEQUENCE [LARGE SCALE GENOMIC DNA]</scope>
    <source>
        <strain evidence="12 14">TT13</strain>
    </source>
</reference>
<reference evidence="11" key="3">
    <citation type="submission" date="2017-12" db="EMBL/GenBank/DDBJ databases">
        <title>FDA dAtabase for Regulatory Grade micrObial Sequences (FDA-ARGOS): Supporting development and validation of Infectious Disease Dx tests.</title>
        <authorList>
            <person name="Campos J."/>
            <person name="Goldberg B."/>
            <person name="Tallon L."/>
            <person name="Sadzewicz L."/>
            <person name="Sengamalay N."/>
            <person name="Ott S."/>
            <person name="Godinez A."/>
            <person name="Nagaraj S."/>
            <person name="Vyas G."/>
            <person name="Aluvathingal J."/>
            <person name="Nadendla S."/>
            <person name="Geyer C."/>
            <person name="Nandy P."/>
            <person name="Hobson J."/>
            <person name="Sichtig H."/>
        </authorList>
    </citation>
    <scope>NUCLEOTIDE SEQUENCE</scope>
    <source>
        <strain evidence="11">FDAARGOS_252</strain>
    </source>
</reference>
<feature type="transmembrane region" description="Helical" evidence="9">
    <location>
        <begin position="134"/>
        <end position="151"/>
    </location>
</feature>
<dbReference type="AlphaFoldDB" id="A0A1V0GXF4"/>
<evidence type="ECO:0000256" key="2">
    <source>
        <dbReference type="ARBA" id="ARBA00022448"/>
    </source>
</evidence>
<evidence type="ECO:0000256" key="4">
    <source>
        <dbReference type="ARBA" id="ARBA00022519"/>
    </source>
</evidence>
<dbReference type="InterPro" id="IPR007387">
    <property type="entry name" value="TRAP_DctQ"/>
</dbReference>
<dbReference type="Proteomes" id="UP000229314">
    <property type="component" value="Chromosome"/>
</dbReference>
<dbReference type="PANTHER" id="PTHR35011:SF4">
    <property type="entry name" value="SLL1102 PROTEIN"/>
    <property type="match status" value="1"/>
</dbReference>
<dbReference type="STRING" id="147645.A6J80_20065"/>
<name>A0A1V0GXF4_9RHOB</name>
<keyword evidence="11" id="KW-0762">Sugar transport</keyword>
<dbReference type="eggNOG" id="COG4665">
    <property type="taxonomic scope" value="Bacteria"/>
</dbReference>
<feature type="transmembrane region" description="Helical" evidence="9">
    <location>
        <begin position="91"/>
        <end position="114"/>
    </location>
</feature>
<organism evidence="11 13">
    <name type="scientific">Paracoccus yeei</name>
    <dbReference type="NCBI Taxonomy" id="147645"/>
    <lineage>
        <taxon>Bacteria</taxon>
        <taxon>Pseudomonadati</taxon>
        <taxon>Pseudomonadota</taxon>
        <taxon>Alphaproteobacteria</taxon>
        <taxon>Rhodobacterales</taxon>
        <taxon>Paracoccaceae</taxon>
        <taxon>Paracoccus</taxon>
    </lineage>
</organism>
<dbReference type="EMBL" id="CP020442">
    <property type="protein sequence ID" value="ARC38349.1"/>
    <property type="molecule type" value="Genomic_DNA"/>
</dbReference>
<gene>
    <name evidence="11" type="ORF">A6J80_20065</name>
    <name evidence="12" type="ORF">PYTT13_13975</name>
</gene>
<dbReference type="InterPro" id="IPR055348">
    <property type="entry name" value="DctQ"/>
</dbReference>
<dbReference type="GeneID" id="78898754"/>
<accession>A0A1V0GXF4</accession>
<dbReference type="RefSeq" id="WP_028718588.1">
    <property type="nucleotide sequence ID" value="NZ_CAJGAB010000035.1"/>
</dbReference>
<evidence type="ECO:0000256" key="6">
    <source>
        <dbReference type="ARBA" id="ARBA00022989"/>
    </source>
</evidence>
<evidence type="ECO:0000313" key="11">
    <source>
        <dbReference type="EMBL" id="ARC38349.1"/>
    </source>
</evidence>
<keyword evidence="13" id="KW-1185">Reference proteome</keyword>
<proteinExistence type="inferred from homology"/>
<dbReference type="Pfam" id="PF04290">
    <property type="entry name" value="DctQ"/>
    <property type="match status" value="1"/>
</dbReference>
<keyword evidence="4 9" id="KW-0997">Cell inner membrane</keyword>
<comment type="similarity">
    <text evidence="8 9">Belongs to the TRAP transporter small permease family.</text>
</comment>
<comment type="function">
    <text evidence="9">Part of the tripartite ATP-independent periplasmic (TRAP) transport system.</text>
</comment>
<evidence type="ECO:0000259" key="10">
    <source>
        <dbReference type="Pfam" id="PF04290"/>
    </source>
</evidence>
<evidence type="ECO:0000256" key="7">
    <source>
        <dbReference type="ARBA" id="ARBA00023136"/>
    </source>
</evidence>
<keyword evidence="3" id="KW-1003">Cell membrane</keyword>
<comment type="subunit">
    <text evidence="9">The complex comprises the extracytoplasmic solute receptor protein and the two transmembrane proteins.</text>
</comment>
<keyword evidence="2 9" id="KW-0813">Transport</keyword>
<evidence type="ECO:0000256" key="8">
    <source>
        <dbReference type="ARBA" id="ARBA00038436"/>
    </source>
</evidence>
<dbReference type="KEGG" id="pye:A6J80_20065"/>
<evidence type="ECO:0000256" key="3">
    <source>
        <dbReference type="ARBA" id="ARBA00022475"/>
    </source>
</evidence>
<evidence type="ECO:0000256" key="9">
    <source>
        <dbReference type="RuleBase" id="RU369079"/>
    </source>
</evidence>
<protein>
    <recommendedName>
        <fullName evidence="9">TRAP transporter small permease protein</fullName>
    </recommendedName>
</protein>
<dbReference type="GO" id="GO:0005886">
    <property type="term" value="C:plasma membrane"/>
    <property type="evidence" value="ECO:0007669"/>
    <property type="project" value="UniProtKB-SubCell"/>
</dbReference>
<keyword evidence="6 9" id="KW-1133">Transmembrane helix</keyword>
<evidence type="ECO:0000313" key="14">
    <source>
        <dbReference type="Proteomes" id="UP000229314"/>
    </source>
</evidence>
<dbReference type="PANTHER" id="PTHR35011">
    <property type="entry name" value="2,3-DIKETO-L-GULONATE TRAP TRANSPORTER SMALL PERMEASE PROTEIN YIAM"/>
    <property type="match status" value="1"/>
</dbReference>
<dbReference type="GO" id="GO:0022857">
    <property type="term" value="F:transmembrane transporter activity"/>
    <property type="evidence" value="ECO:0007669"/>
    <property type="project" value="UniProtKB-UniRule"/>
</dbReference>
<evidence type="ECO:0000256" key="1">
    <source>
        <dbReference type="ARBA" id="ARBA00004429"/>
    </source>
</evidence>
<dbReference type="Proteomes" id="UP000191257">
    <property type="component" value="Chromosome"/>
</dbReference>
<keyword evidence="7 9" id="KW-0472">Membrane</keyword>
<dbReference type="EMBL" id="CP024422">
    <property type="protein sequence ID" value="ATQ56793.1"/>
    <property type="molecule type" value="Genomic_DNA"/>
</dbReference>
<evidence type="ECO:0000313" key="12">
    <source>
        <dbReference type="EMBL" id="ATQ56793.1"/>
    </source>
</evidence>
<feature type="transmembrane region" description="Helical" evidence="9">
    <location>
        <begin position="21"/>
        <end position="43"/>
    </location>
</feature>
<comment type="subcellular location">
    <subcellularLocation>
        <location evidence="1 9">Cell inner membrane</location>
        <topology evidence="1 9">Multi-pass membrane protein</topology>
    </subcellularLocation>
</comment>
<evidence type="ECO:0000313" key="13">
    <source>
        <dbReference type="Proteomes" id="UP000191257"/>
    </source>
</evidence>
<feature type="domain" description="Tripartite ATP-independent periplasmic transporters DctQ component" evidence="10">
    <location>
        <begin position="30"/>
        <end position="161"/>
    </location>
</feature>
<sequence>MGALLGLSRGIDRVNLFIGRCVSWLVLAAVLISAGNAIVRKLFNTSSNAWLEVQWYLFGAIVLLGAAAALYRNEHVRVDLIYGAVSDRARLWIDLFGLIFLLLPFAAYAAWLSWPIFVSSWRIHEMSSNSGGLVRWPAKLLLPVGFGLLTLQGLSELIKRIAALRGLIVLETKYSKPLQ</sequence>
<evidence type="ECO:0000256" key="5">
    <source>
        <dbReference type="ARBA" id="ARBA00022692"/>
    </source>
</evidence>
<feature type="transmembrane region" description="Helical" evidence="9">
    <location>
        <begin position="55"/>
        <end position="71"/>
    </location>
</feature>
<reference evidence="13" key="1">
    <citation type="submission" date="2017-03" db="EMBL/GenBank/DDBJ databases">
        <title>FDA dAtabase for Regulatory Grade micrObial Sequences (FDA-ARGOS): Supporting development and validation of Infectious Disease Dx tests.</title>
        <authorList>
            <person name="Minogue T."/>
            <person name="Wolcott M."/>
            <person name="Wasieloski L."/>
            <person name="Aguilar W."/>
            <person name="Moore D."/>
            <person name="Tallon L."/>
            <person name="Sadzewicz L."/>
            <person name="Sengamalay N."/>
            <person name="Ott S."/>
            <person name="Godinez A."/>
            <person name="Nagaraj S."/>
            <person name="Nadendla S."/>
            <person name="Geyer C."/>
            <person name="Sichtig H."/>
        </authorList>
    </citation>
    <scope>NUCLEOTIDE SEQUENCE [LARGE SCALE GENOMIC DNA]</scope>
    <source>
        <strain evidence="13">FDAARGOS_252</strain>
    </source>
</reference>
<keyword evidence="5 9" id="KW-0812">Transmembrane</keyword>
<dbReference type="OrthoDB" id="9794346at2"/>